<dbReference type="Proteomes" id="UP000246702">
    <property type="component" value="Unassembled WGS sequence"/>
</dbReference>
<name>A0A317WAE0_9EURO</name>
<accession>A0A317WAE0</accession>
<evidence type="ECO:0000313" key="2">
    <source>
        <dbReference type="EMBL" id="PWY83179.1"/>
    </source>
</evidence>
<comment type="caution">
    <text evidence="2">The sequence shown here is derived from an EMBL/GenBank/DDBJ whole genome shotgun (WGS) entry which is preliminary data.</text>
</comment>
<gene>
    <name evidence="2" type="ORF">BO94DRAFT_587076</name>
</gene>
<dbReference type="OrthoDB" id="4156714at2759"/>
<feature type="compositionally biased region" description="Polar residues" evidence="1">
    <location>
        <begin position="7"/>
        <end position="22"/>
    </location>
</feature>
<proteinExistence type="predicted"/>
<feature type="region of interest" description="Disordered" evidence="1">
    <location>
        <begin position="1"/>
        <end position="33"/>
    </location>
</feature>
<evidence type="ECO:0000313" key="3">
    <source>
        <dbReference type="Proteomes" id="UP000246702"/>
    </source>
</evidence>
<sequence>MDKNPTGDASPTKSPIKSTHGSTDPPPSDKETLPHTQDVEALMAEIDHLKWKVAILKGEAGEKSSLCNEQSLILFSGGEGWLPVYNRELEAEVKSVLQDVGNWCRQYALGGPTEVAHLSPCEKQSIIRSLEGYWVQDLDWDTLMRSFPFPISQNVLQLVAQTMLTKDIIEKVFENPFWYLEASDQQEKSQRSDCFAWHLQRLYLPFVESKPVTLHTDAPPRFFLLHVC</sequence>
<protein>
    <submittedName>
        <fullName evidence="2">Uncharacterized protein</fullName>
    </submittedName>
</protein>
<dbReference type="GeneID" id="37117942"/>
<organism evidence="2 3">
    <name type="scientific">Aspergillus sclerotioniger CBS 115572</name>
    <dbReference type="NCBI Taxonomy" id="1450535"/>
    <lineage>
        <taxon>Eukaryota</taxon>
        <taxon>Fungi</taxon>
        <taxon>Dikarya</taxon>
        <taxon>Ascomycota</taxon>
        <taxon>Pezizomycotina</taxon>
        <taxon>Eurotiomycetes</taxon>
        <taxon>Eurotiomycetidae</taxon>
        <taxon>Eurotiales</taxon>
        <taxon>Aspergillaceae</taxon>
        <taxon>Aspergillus</taxon>
        <taxon>Aspergillus subgen. Circumdati</taxon>
    </lineage>
</organism>
<dbReference type="AlphaFoldDB" id="A0A317WAE0"/>
<dbReference type="EMBL" id="MSFK01000019">
    <property type="protein sequence ID" value="PWY83179.1"/>
    <property type="molecule type" value="Genomic_DNA"/>
</dbReference>
<reference evidence="2 3" key="1">
    <citation type="submission" date="2016-12" db="EMBL/GenBank/DDBJ databases">
        <title>The genomes of Aspergillus section Nigri reveals drivers in fungal speciation.</title>
        <authorList>
            <consortium name="DOE Joint Genome Institute"/>
            <person name="Vesth T.C."/>
            <person name="Nybo J."/>
            <person name="Theobald S."/>
            <person name="Brandl J."/>
            <person name="Frisvad J.C."/>
            <person name="Nielsen K.F."/>
            <person name="Lyhne E.K."/>
            <person name="Kogle M.E."/>
            <person name="Kuo A."/>
            <person name="Riley R."/>
            <person name="Clum A."/>
            <person name="Nolan M."/>
            <person name="Lipzen A."/>
            <person name="Salamov A."/>
            <person name="Henrissat B."/>
            <person name="Wiebenga A."/>
            <person name="De Vries R.P."/>
            <person name="Grigoriev I.V."/>
            <person name="Mortensen U.H."/>
            <person name="Andersen M.R."/>
            <person name="Baker S.E."/>
        </authorList>
    </citation>
    <scope>NUCLEOTIDE SEQUENCE [LARGE SCALE GENOMIC DNA]</scope>
    <source>
        <strain evidence="2 3">CBS 115572</strain>
    </source>
</reference>
<evidence type="ECO:0000256" key="1">
    <source>
        <dbReference type="SAM" id="MobiDB-lite"/>
    </source>
</evidence>
<keyword evidence="3" id="KW-1185">Reference proteome</keyword>
<dbReference type="RefSeq" id="XP_025465964.1">
    <property type="nucleotide sequence ID" value="XM_025615799.1"/>
</dbReference>